<keyword evidence="2" id="KW-1185">Reference proteome</keyword>
<name>A0ABN8YWD0_RANTA</name>
<evidence type="ECO:0000313" key="2">
    <source>
        <dbReference type="Proteomes" id="UP001176941"/>
    </source>
</evidence>
<gene>
    <name evidence="1" type="ORF">MRATA1EN1_LOCUS14870</name>
</gene>
<dbReference type="Proteomes" id="UP001176941">
    <property type="component" value="Chromosome 25"/>
</dbReference>
<evidence type="ECO:0000313" key="1">
    <source>
        <dbReference type="EMBL" id="CAI9165908.1"/>
    </source>
</evidence>
<dbReference type="EMBL" id="OX459961">
    <property type="protein sequence ID" value="CAI9165908.1"/>
    <property type="molecule type" value="Genomic_DNA"/>
</dbReference>
<reference evidence="1" key="1">
    <citation type="submission" date="2023-04" db="EMBL/GenBank/DDBJ databases">
        <authorList>
            <consortium name="ELIXIR-Norway"/>
        </authorList>
    </citation>
    <scope>NUCLEOTIDE SEQUENCE [LARGE SCALE GENOMIC DNA]</scope>
</reference>
<protein>
    <submittedName>
        <fullName evidence="1">Uncharacterized protein</fullName>
    </submittedName>
</protein>
<accession>A0ABN8YWD0</accession>
<organism evidence="1 2">
    <name type="scientific">Rangifer tarandus platyrhynchus</name>
    <name type="common">Svalbard reindeer</name>
    <dbReference type="NCBI Taxonomy" id="3082113"/>
    <lineage>
        <taxon>Eukaryota</taxon>
        <taxon>Metazoa</taxon>
        <taxon>Chordata</taxon>
        <taxon>Craniata</taxon>
        <taxon>Vertebrata</taxon>
        <taxon>Euteleostomi</taxon>
        <taxon>Mammalia</taxon>
        <taxon>Eutheria</taxon>
        <taxon>Laurasiatheria</taxon>
        <taxon>Artiodactyla</taxon>
        <taxon>Ruminantia</taxon>
        <taxon>Pecora</taxon>
        <taxon>Cervidae</taxon>
        <taxon>Odocoileinae</taxon>
        <taxon>Rangifer</taxon>
    </lineage>
</organism>
<sequence>MFRLLRRSVRPWQGSKAEAWLQPPIPFTAPSLMRGQCWEGTTSILPGRVFSPRLSWSSLISVLRYRGIVIEQAQGRINLSSLAVQGAPGPTGGAVGGQAAALQETLLCCGRAAPRMDRPDSKLPVSGGL</sequence>
<proteinExistence type="predicted"/>